<evidence type="ECO:0000256" key="4">
    <source>
        <dbReference type="ARBA" id="ARBA00022833"/>
    </source>
</evidence>
<keyword evidence="4" id="KW-0862">Zinc</keyword>
<evidence type="ECO:0000256" key="3">
    <source>
        <dbReference type="ARBA" id="ARBA00022771"/>
    </source>
</evidence>
<feature type="region of interest" description="Disordered" evidence="7">
    <location>
        <begin position="632"/>
        <end position="699"/>
    </location>
</feature>
<dbReference type="PANTHER" id="PTHR14003">
    <property type="entry name" value="TRANSCRIPTIONAL REPRESSOR PROTEIN YY"/>
    <property type="match status" value="1"/>
</dbReference>
<feature type="domain" description="C2H2-type" evidence="8">
    <location>
        <begin position="477"/>
        <end position="504"/>
    </location>
</feature>
<feature type="compositionally biased region" description="Low complexity" evidence="7">
    <location>
        <begin position="73"/>
        <end position="91"/>
    </location>
</feature>
<reference evidence="9" key="1">
    <citation type="submission" date="2021-12" db="EMBL/GenBank/DDBJ databases">
        <authorList>
            <person name="King R."/>
        </authorList>
    </citation>
    <scope>NUCLEOTIDE SEQUENCE</scope>
</reference>
<feature type="region of interest" description="Disordered" evidence="7">
    <location>
        <begin position="72"/>
        <end position="179"/>
    </location>
</feature>
<keyword evidence="5" id="KW-0539">Nucleus</keyword>
<proteinExistence type="predicted"/>
<feature type="domain" description="C2H2-type" evidence="8">
    <location>
        <begin position="533"/>
        <end position="560"/>
    </location>
</feature>
<dbReference type="GO" id="GO:0005667">
    <property type="term" value="C:transcription regulator complex"/>
    <property type="evidence" value="ECO:0007669"/>
    <property type="project" value="TreeGrafter"/>
</dbReference>
<feature type="domain" description="C2H2-type" evidence="8">
    <location>
        <begin position="273"/>
        <end position="300"/>
    </location>
</feature>
<feature type="compositionally biased region" description="Polar residues" evidence="7">
    <location>
        <begin position="687"/>
        <end position="699"/>
    </location>
</feature>
<evidence type="ECO:0000313" key="10">
    <source>
        <dbReference type="Proteomes" id="UP001152759"/>
    </source>
</evidence>
<feature type="domain" description="C2H2-type" evidence="8">
    <location>
        <begin position="329"/>
        <end position="353"/>
    </location>
</feature>
<dbReference type="InterPro" id="IPR013087">
    <property type="entry name" value="Znf_C2H2_type"/>
</dbReference>
<accession>A0A9N9ZW15</accession>
<dbReference type="FunFam" id="3.30.160.60:FF:000505">
    <property type="entry name" value="zinc finger protein 32 isoform X1"/>
    <property type="match status" value="2"/>
</dbReference>
<dbReference type="GO" id="GO:0008270">
    <property type="term" value="F:zinc ion binding"/>
    <property type="evidence" value="ECO:0007669"/>
    <property type="project" value="UniProtKB-KW"/>
</dbReference>
<feature type="domain" description="C2H2-type" evidence="8">
    <location>
        <begin position="245"/>
        <end position="272"/>
    </location>
</feature>
<dbReference type="Pfam" id="PF00096">
    <property type="entry name" value="zf-C2H2"/>
    <property type="match status" value="4"/>
</dbReference>
<dbReference type="GO" id="GO:0000981">
    <property type="term" value="F:DNA-binding transcription factor activity, RNA polymerase II-specific"/>
    <property type="evidence" value="ECO:0007669"/>
    <property type="project" value="TreeGrafter"/>
</dbReference>
<dbReference type="PROSITE" id="PS50157">
    <property type="entry name" value="ZINC_FINGER_C2H2_2"/>
    <property type="match status" value="9"/>
</dbReference>
<feature type="domain" description="C2H2-type" evidence="8">
    <location>
        <begin position="301"/>
        <end position="328"/>
    </location>
</feature>
<evidence type="ECO:0000256" key="2">
    <source>
        <dbReference type="ARBA" id="ARBA00022737"/>
    </source>
</evidence>
<dbReference type="GO" id="GO:0000978">
    <property type="term" value="F:RNA polymerase II cis-regulatory region sequence-specific DNA binding"/>
    <property type="evidence" value="ECO:0007669"/>
    <property type="project" value="TreeGrafter"/>
</dbReference>
<feature type="compositionally biased region" description="Polar residues" evidence="7">
    <location>
        <begin position="118"/>
        <end position="163"/>
    </location>
</feature>
<dbReference type="FunFam" id="3.30.160.60:FF:000670">
    <property type="entry name" value="zinc finger protein 22"/>
    <property type="match status" value="1"/>
</dbReference>
<dbReference type="EMBL" id="OU963862">
    <property type="protein sequence ID" value="CAH0380479.1"/>
    <property type="molecule type" value="Genomic_DNA"/>
</dbReference>
<dbReference type="PROSITE" id="PS00028">
    <property type="entry name" value="ZINC_FINGER_C2H2_1"/>
    <property type="match status" value="9"/>
</dbReference>
<evidence type="ECO:0000256" key="7">
    <source>
        <dbReference type="SAM" id="MobiDB-lite"/>
    </source>
</evidence>
<name>A0A9N9ZW15_BEMTA</name>
<organism evidence="9 10">
    <name type="scientific">Bemisia tabaci</name>
    <name type="common">Sweetpotato whitefly</name>
    <name type="synonym">Aleurodes tabaci</name>
    <dbReference type="NCBI Taxonomy" id="7038"/>
    <lineage>
        <taxon>Eukaryota</taxon>
        <taxon>Metazoa</taxon>
        <taxon>Ecdysozoa</taxon>
        <taxon>Arthropoda</taxon>
        <taxon>Hexapoda</taxon>
        <taxon>Insecta</taxon>
        <taxon>Pterygota</taxon>
        <taxon>Neoptera</taxon>
        <taxon>Paraneoptera</taxon>
        <taxon>Hemiptera</taxon>
        <taxon>Sternorrhyncha</taxon>
        <taxon>Aleyrodoidea</taxon>
        <taxon>Aleyrodidae</taxon>
        <taxon>Aleyrodinae</taxon>
        <taxon>Bemisia</taxon>
    </lineage>
</organism>
<dbReference type="GO" id="GO:0000785">
    <property type="term" value="C:chromatin"/>
    <property type="evidence" value="ECO:0007669"/>
    <property type="project" value="TreeGrafter"/>
</dbReference>
<evidence type="ECO:0000256" key="6">
    <source>
        <dbReference type="PROSITE-ProRule" id="PRU00042"/>
    </source>
</evidence>
<dbReference type="Gene3D" id="3.30.160.60">
    <property type="entry name" value="Classic Zinc Finger"/>
    <property type="match status" value="9"/>
</dbReference>
<evidence type="ECO:0000259" key="8">
    <source>
        <dbReference type="PROSITE" id="PS50157"/>
    </source>
</evidence>
<dbReference type="PANTHER" id="PTHR14003:SF23">
    <property type="entry name" value="ZINC FINGER PROTEIN 143"/>
    <property type="match status" value="1"/>
</dbReference>
<keyword evidence="10" id="KW-1185">Reference proteome</keyword>
<keyword evidence="1" id="KW-0479">Metal-binding</keyword>
<keyword evidence="3 6" id="KW-0863">Zinc-finger</keyword>
<dbReference type="SUPFAM" id="SSF57667">
    <property type="entry name" value="beta-beta-alpha zinc fingers"/>
    <property type="match status" value="5"/>
</dbReference>
<feature type="compositionally biased region" description="Polar residues" evidence="7">
    <location>
        <begin position="634"/>
        <end position="648"/>
    </location>
</feature>
<protein>
    <recommendedName>
        <fullName evidence="8">C2H2-type domain-containing protein</fullName>
    </recommendedName>
</protein>
<feature type="domain" description="C2H2-type" evidence="8">
    <location>
        <begin position="505"/>
        <end position="532"/>
    </location>
</feature>
<dbReference type="InterPro" id="IPR036236">
    <property type="entry name" value="Znf_C2H2_sf"/>
</dbReference>
<dbReference type="Proteomes" id="UP001152759">
    <property type="component" value="Chromosome 1"/>
</dbReference>
<keyword evidence="2" id="KW-0677">Repeat</keyword>
<gene>
    <name evidence="9" type="ORF">BEMITA_LOCUS245</name>
</gene>
<feature type="compositionally biased region" description="Polar residues" evidence="7">
    <location>
        <begin position="92"/>
        <end position="110"/>
    </location>
</feature>
<sequence>MALNFSASFAACIAAGLKVPRQFMYCIAQDTGAPYVLYNKDSVEKGMPTSTQSNGQWGPGLPQENGYVAITTQQQQQQQHQQQQHQQQSHQNASSSLTGSSDQSNGNRSLDSARKVESSANIVPSSNAEQQQQSTMTSPEPSPYPQQTSLGSNEEDASTQTHDNLPDDSETQHQQQQYDMYSARGSTILSPGSFMSYLKQPGIMLTPINPSEAGGDFSNLPDLLNHSSSLGSKQPNKISNDVRLFKCATCGKDFKQKSTLFQHERIHTDARPYGCNECGKRFRQQSHLTQHLRIHANEKPFACVYCERTFRQRAILNQHLRIHSGEKPFGCIECGKRFRQKAILNQHIRTHQGFVGAAVSKKRFKDDVSPHLIHKNGQLWPQDIPFPHEKENDGALENGNQCFSPESNVQFPAYYKDAKGMIHGIFGHAGKTFSEIIQHGRNIGMLLYVRCPICQKEFKQKSTLLQHGCIHIESRPYPCAECGKRFRQQSHLTQHLRIHTNEKPFTCIYCGRAFRQRTILNQHLRIHTGEKPYKCIECGKDFRQKAILDQHIRTHSGERPFCCAMPNCRRRFSTETEVKRHIDNHMNLNSNRKKIDKYCSNKSLSMSEMNSVPPVIKPEFYFPHYSAPPVFNPEQAQYSTPPSQQTPVPASDPSPSPGLSPASRPGSDPGISAPGPRGSGPGPGSPITESAPVQTIPNS</sequence>
<dbReference type="FunFam" id="3.30.160.60:FF:000683">
    <property type="entry name" value="Zinc finger protein 252"/>
    <property type="match status" value="4"/>
</dbReference>
<feature type="domain" description="C2H2-type" evidence="8">
    <location>
        <begin position="561"/>
        <end position="590"/>
    </location>
</feature>
<dbReference type="AlphaFoldDB" id="A0A9N9ZW15"/>
<evidence type="ECO:0000313" key="9">
    <source>
        <dbReference type="EMBL" id="CAH0380479.1"/>
    </source>
</evidence>
<feature type="domain" description="C2H2-type" evidence="8">
    <location>
        <begin position="449"/>
        <end position="476"/>
    </location>
</feature>
<dbReference type="GO" id="GO:0031519">
    <property type="term" value="C:PcG protein complex"/>
    <property type="evidence" value="ECO:0007669"/>
    <property type="project" value="TreeGrafter"/>
</dbReference>
<dbReference type="SMART" id="SM00355">
    <property type="entry name" value="ZnF_C2H2"/>
    <property type="match status" value="9"/>
</dbReference>
<evidence type="ECO:0000256" key="1">
    <source>
        <dbReference type="ARBA" id="ARBA00022723"/>
    </source>
</evidence>
<evidence type="ECO:0000256" key="5">
    <source>
        <dbReference type="ARBA" id="ARBA00023242"/>
    </source>
</evidence>